<evidence type="ECO:0000313" key="2">
    <source>
        <dbReference type="EMBL" id="GLJ57238.1"/>
    </source>
</evidence>
<name>A0AAD3NR73_CRYJA</name>
<dbReference type="EMBL" id="BSEH01000093">
    <property type="protein sequence ID" value="GLJ57238.1"/>
    <property type="molecule type" value="Genomic_DNA"/>
</dbReference>
<sequence>MVNFITEEFIFTLQLNQVIYDETNVVVKLFDAFSSPAIGSITLPIEVHNKSLDVDFAIIPSSEQFRVKLGYPWLSSMKAIASPIHKCLKFSHNGEVVTINHSLFKPAERTSSVPIDYFWPKQFQSLPRRSDHLFKSYQKWKKDMILFLSEPRTPKLDIPIVLEKEVLPLKDKTNVFPQEDSQPIPMNVTMPMTNTLPKSRPIPPCHDGLGLLPKPNIPLLYGAVPPPSSYGEKRPSSSLIVQPKRPQPKHPSDKDENVPPPQSSQLPTKTRQNRSARER</sequence>
<dbReference type="AlphaFoldDB" id="A0AAD3NR73"/>
<dbReference type="Gene3D" id="2.40.70.10">
    <property type="entry name" value="Acid Proteases"/>
    <property type="match status" value="1"/>
</dbReference>
<gene>
    <name evidence="2" type="ORF">SUGI_1307420</name>
</gene>
<protein>
    <submittedName>
        <fullName evidence="2">Uncharacterized protein</fullName>
    </submittedName>
</protein>
<dbReference type="Proteomes" id="UP001234787">
    <property type="component" value="Unassembled WGS sequence"/>
</dbReference>
<organism evidence="2 3">
    <name type="scientific">Cryptomeria japonica</name>
    <name type="common">Japanese cedar</name>
    <name type="synonym">Cupressus japonica</name>
    <dbReference type="NCBI Taxonomy" id="3369"/>
    <lineage>
        <taxon>Eukaryota</taxon>
        <taxon>Viridiplantae</taxon>
        <taxon>Streptophyta</taxon>
        <taxon>Embryophyta</taxon>
        <taxon>Tracheophyta</taxon>
        <taxon>Spermatophyta</taxon>
        <taxon>Pinopsida</taxon>
        <taxon>Pinidae</taxon>
        <taxon>Conifers II</taxon>
        <taxon>Cupressales</taxon>
        <taxon>Cupressaceae</taxon>
        <taxon>Cryptomeria</taxon>
    </lineage>
</organism>
<evidence type="ECO:0000313" key="3">
    <source>
        <dbReference type="Proteomes" id="UP001234787"/>
    </source>
</evidence>
<proteinExistence type="predicted"/>
<accession>A0AAD3NR73</accession>
<dbReference type="InterPro" id="IPR021109">
    <property type="entry name" value="Peptidase_aspartic_dom_sf"/>
</dbReference>
<feature type="region of interest" description="Disordered" evidence="1">
    <location>
        <begin position="227"/>
        <end position="279"/>
    </location>
</feature>
<reference evidence="2" key="1">
    <citation type="submission" date="2022-12" db="EMBL/GenBank/DDBJ databases">
        <title>Chromosome-Level Genome Assembly of Japanese Cedar (Cryptomeriajaponica D. Don).</title>
        <authorList>
            <person name="Fujino T."/>
            <person name="Yamaguchi K."/>
            <person name="Yokoyama T."/>
            <person name="Hamanaka T."/>
            <person name="Harazono Y."/>
            <person name="Kamada H."/>
            <person name="Kobayashi W."/>
            <person name="Ujino-Ihara T."/>
            <person name="Uchiyama K."/>
            <person name="Matsumoto A."/>
            <person name="Izuno A."/>
            <person name="Tsumura Y."/>
            <person name="Toyoda A."/>
            <person name="Shigenobu S."/>
            <person name="Moriguchi Y."/>
            <person name="Ueno S."/>
            <person name="Kasahara M."/>
        </authorList>
    </citation>
    <scope>NUCLEOTIDE SEQUENCE</scope>
</reference>
<evidence type="ECO:0000256" key="1">
    <source>
        <dbReference type="SAM" id="MobiDB-lite"/>
    </source>
</evidence>
<keyword evidence="3" id="KW-1185">Reference proteome</keyword>
<comment type="caution">
    <text evidence="2">The sequence shown here is derived from an EMBL/GenBank/DDBJ whole genome shotgun (WGS) entry which is preliminary data.</text>
</comment>